<sequence>MTEQYDADTEALVELTAEVEREREAEAADYDSSVDPEDEIDEEAPADGPVEPLDDAPEAEGGDEARYL</sequence>
<feature type="compositionally biased region" description="Acidic residues" evidence="1">
    <location>
        <begin position="52"/>
        <end position="62"/>
    </location>
</feature>
<evidence type="ECO:0000256" key="1">
    <source>
        <dbReference type="SAM" id="MobiDB-lite"/>
    </source>
</evidence>
<name>A0ABT8G6V8_9MICO</name>
<feature type="region of interest" description="Disordered" evidence="1">
    <location>
        <begin position="21"/>
        <end position="68"/>
    </location>
</feature>
<evidence type="ECO:0000313" key="3">
    <source>
        <dbReference type="Proteomes" id="UP001172728"/>
    </source>
</evidence>
<organism evidence="2 3">
    <name type="scientific">Demequina litoralis</name>
    <dbReference type="NCBI Taxonomy" id="3051660"/>
    <lineage>
        <taxon>Bacteria</taxon>
        <taxon>Bacillati</taxon>
        <taxon>Actinomycetota</taxon>
        <taxon>Actinomycetes</taxon>
        <taxon>Micrococcales</taxon>
        <taxon>Demequinaceae</taxon>
        <taxon>Demequina</taxon>
    </lineage>
</organism>
<dbReference type="RefSeq" id="WP_301131277.1">
    <property type="nucleotide sequence ID" value="NZ_JAUHPW010000002.1"/>
</dbReference>
<comment type="caution">
    <text evidence="2">The sequence shown here is derived from an EMBL/GenBank/DDBJ whole genome shotgun (WGS) entry which is preliminary data.</text>
</comment>
<dbReference type="Proteomes" id="UP001172728">
    <property type="component" value="Unassembled WGS sequence"/>
</dbReference>
<protein>
    <submittedName>
        <fullName evidence="2">Uncharacterized protein</fullName>
    </submittedName>
</protein>
<evidence type="ECO:0000313" key="2">
    <source>
        <dbReference type="EMBL" id="MDN4474861.1"/>
    </source>
</evidence>
<gene>
    <name evidence="2" type="ORF">QQX09_03205</name>
</gene>
<reference evidence="2" key="1">
    <citation type="submission" date="2023-06" db="EMBL/GenBank/DDBJ databases">
        <title>Sysu t00192.</title>
        <authorList>
            <person name="Gao L."/>
            <person name="Fang B.-Z."/>
            <person name="Li W.-J."/>
        </authorList>
    </citation>
    <scope>NUCLEOTIDE SEQUENCE</scope>
    <source>
        <strain evidence="2">SYSU T00192</strain>
    </source>
</reference>
<accession>A0ABT8G6V8</accession>
<keyword evidence="3" id="KW-1185">Reference proteome</keyword>
<dbReference type="EMBL" id="JAUHPW010000002">
    <property type="protein sequence ID" value="MDN4474861.1"/>
    <property type="molecule type" value="Genomic_DNA"/>
</dbReference>
<feature type="compositionally biased region" description="Acidic residues" evidence="1">
    <location>
        <begin position="27"/>
        <end position="45"/>
    </location>
</feature>
<proteinExistence type="predicted"/>